<protein>
    <submittedName>
        <fullName evidence="2">Uncharacterized protein</fullName>
    </submittedName>
</protein>
<reference evidence="3" key="1">
    <citation type="journal article" date="2019" name="Int. J. Syst. Evol. Microbiol.">
        <title>The Global Catalogue of Microorganisms (GCM) 10K type strain sequencing project: providing services to taxonomists for standard genome sequencing and annotation.</title>
        <authorList>
            <consortium name="The Broad Institute Genomics Platform"/>
            <consortium name="The Broad Institute Genome Sequencing Center for Infectious Disease"/>
            <person name="Wu L."/>
            <person name="Ma J."/>
        </authorList>
    </citation>
    <scope>NUCLEOTIDE SEQUENCE [LARGE SCALE GENOMIC DNA]</scope>
    <source>
        <strain evidence="3">CGMCC 1.15772</strain>
    </source>
</reference>
<dbReference type="EMBL" id="JBHSWD010000001">
    <property type="protein sequence ID" value="MFC6591696.1"/>
    <property type="molecule type" value="Genomic_DNA"/>
</dbReference>
<keyword evidence="3" id="KW-1185">Reference proteome</keyword>
<evidence type="ECO:0000256" key="1">
    <source>
        <dbReference type="SAM" id="MobiDB-lite"/>
    </source>
</evidence>
<feature type="region of interest" description="Disordered" evidence="1">
    <location>
        <begin position="88"/>
        <end position="122"/>
    </location>
</feature>
<dbReference type="RefSeq" id="WP_380082702.1">
    <property type="nucleotide sequence ID" value="NZ_JBHSWD010000001.1"/>
</dbReference>
<organism evidence="2 3">
    <name type="scientific">Deinococcus lacus</name>
    <dbReference type="NCBI Taxonomy" id="392561"/>
    <lineage>
        <taxon>Bacteria</taxon>
        <taxon>Thermotogati</taxon>
        <taxon>Deinococcota</taxon>
        <taxon>Deinococci</taxon>
        <taxon>Deinococcales</taxon>
        <taxon>Deinococcaceae</taxon>
        <taxon>Deinococcus</taxon>
    </lineage>
</organism>
<name>A0ABW1YCC7_9DEIO</name>
<evidence type="ECO:0000313" key="2">
    <source>
        <dbReference type="EMBL" id="MFC6591696.1"/>
    </source>
</evidence>
<accession>A0ABW1YCC7</accession>
<evidence type="ECO:0000313" key="3">
    <source>
        <dbReference type="Proteomes" id="UP001596297"/>
    </source>
</evidence>
<proteinExistence type="predicted"/>
<feature type="compositionally biased region" description="Low complexity" evidence="1">
    <location>
        <begin position="105"/>
        <end position="114"/>
    </location>
</feature>
<sequence>MTGQHIQLTTLEAEARALGLDIQRHEEQGQPLARRAFELYARYEAARARLDNVIRPGFKNWFSALTGVPEGSVFYYVELGAALAARLDQPEEIPSATPDRREESAPPAEGSEPPSTRPPSARDLRAAGSALLSGAPKSEVRKALQQGRVQDYAAARRGEGLVSVRLALPAKEIWDEQTRRWCTLTGLPQVEAQALMVTATQYMNDYDIKALARAGEVRADE</sequence>
<dbReference type="Proteomes" id="UP001596297">
    <property type="component" value="Unassembled WGS sequence"/>
</dbReference>
<comment type="caution">
    <text evidence="2">The sequence shown here is derived from an EMBL/GenBank/DDBJ whole genome shotgun (WGS) entry which is preliminary data.</text>
</comment>
<gene>
    <name evidence="2" type="ORF">ACFP81_06500</name>
</gene>